<dbReference type="InterPro" id="IPR021047">
    <property type="entry name" value="Mannosyltransferase_CMT1"/>
</dbReference>
<keyword evidence="2" id="KW-1133">Transmembrane helix</keyword>
<dbReference type="GeneID" id="17037247"/>
<dbReference type="RefSeq" id="XP_005643851.1">
    <property type="nucleotide sequence ID" value="XM_005643794.1"/>
</dbReference>
<sequence>MAVAVWQNCSRKCKGLRKGRLALLNGPGPWPQFVSQSPKLAALWVLLVIWLLYMLCFTGSAKPRSQKLTAQPTRTQTMAFSLAGKVAELNLAQYDPELLRLAVRQAVNPAEAASHLREIQAEDSTTEFGSLMGKVQGIVWDLSHAKSTVDCVWDPTLHLGSLGKRDNGGLERYLIAANMHNNEDVLPHFIIQLVHLFAVLPPETAFLSIYESGSTDSTGAWLEVLQHLLAAMQIPHRIVIGGSLTRAKDEGRIEFLAQARNRALEPLWLNGSLPTSTSLLLPHDPEARPLHRVVDRKLSAWGLPSGKARAKPMWPAERVVFLNDVFFCARDVVRLLQHRADMACGMDFDRPKLEEMPWQFQRRRFAEYWARNWVPTWLGMQLSRIGPILFSWRDRPAIKEAFKAESPMEFYDIWVARDSDGNLFLKETPYVTDPYSLDRIARGLPFPVKCCWNGLVVLNSAPFLRHNVRVRGHKKGECAASECSLLCNDFLRLGYSKFVVDPNVRLAYTHRDAGDVHKKEFVRGIRTTDWADVQSSAPIDWSLTPHRPYYKCCGLPPGHDMIEFDKDCKWDNFMSPNFTSARPYARTQKPWPVDTDRAPQKEWPVAFRGERR</sequence>
<dbReference type="PANTHER" id="PTHR34144">
    <property type="entry name" value="CHROMOSOME 8, WHOLE GENOME SHOTGUN SEQUENCE"/>
    <property type="match status" value="1"/>
</dbReference>
<evidence type="ECO:0000313" key="3">
    <source>
        <dbReference type="EMBL" id="EIE19307.1"/>
    </source>
</evidence>
<keyword evidence="4" id="KW-1185">Reference proteome</keyword>
<organism evidence="3 4">
    <name type="scientific">Coccomyxa subellipsoidea (strain C-169)</name>
    <name type="common">Green microalga</name>
    <dbReference type="NCBI Taxonomy" id="574566"/>
    <lineage>
        <taxon>Eukaryota</taxon>
        <taxon>Viridiplantae</taxon>
        <taxon>Chlorophyta</taxon>
        <taxon>core chlorophytes</taxon>
        <taxon>Trebouxiophyceae</taxon>
        <taxon>Trebouxiophyceae incertae sedis</taxon>
        <taxon>Coccomyxaceae</taxon>
        <taxon>Coccomyxa</taxon>
        <taxon>Coccomyxa subellipsoidea</taxon>
    </lineage>
</organism>
<dbReference type="KEGG" id="csl:COCSUDRAFT_48903"/>
<gene>
    <name evidence="3" type="ORF">COCSUDRAFT_48903</name>
</gene>
<dbReference type="PANTHER" id="PTHR34144:SF7">
    <property type="entry name" value="EXPORT PROTEIN (CAP59), PUTATIVE (AFU_ORTHOLOGUE AFUA_7G05020)-RELATED"/>
    <property type="match status" value="1"/>
</dbReference>
<evidence type="ECO:0008006" key="5">
    <source>
        <dbReference type="Google" id="ProtNLM"/>
    </source>
</evidence>
<reference evidence="3 4" key="1">
    <citation type="journal article" date="2012" name="Genome Biol.">
        <title>The genome of the polar eukaryotic microalga coccomyxa subellipsoidea reveals traits of cold adaptation.</title>
        <authorList>
            <person name="Blanc G."/>
            <person name="Agarkova I."/>
            <person name="Grimwood J."/>
            <person name="Kuo A."/>
            <person name="Brueggeman A."/>
            <person name="Dunigan D."/>
            <person name="Gurnon J."/>
            <person name="Ladunga I."/>
            <person name="Lindquist E."/>
            <person name="Lucas S."/>
            <person name="Pangilinan J."/>
            <person name="Proschold T."/>
            <person name="Salamov A."/>
            <person name="Schmutz J."/>
            <person name="Weeks D."/>
            <person name="Yamada T."/>
            <person name="Claverie J.M."/>
            <person name="Grigoriev I."/>
            <person name="Van Etten J."/>
            <person name="Lomsadze A."/>
            <person name="Borodovsky M."/>
        </authorList>
    </citation>
    <scope>NUCLEOTIDE SEQUENCE [LARGE SCALE GENOMIC DNA]</scope>
    <source>
        <strain evidence="3 4">C-169</strain>
    </source>
</reference>
<dbReference type="OrthoDB" id="534846at2759"/>
<feature type="transmembrane region" description="Helical" evidence="2">
    <location>
        <begin position="41"/>
        <end position="61"/>
    </location>
</feature>
<keyword evidence="2" id="KW-0812">Transmembrane</keyword>
<dbReference type="AlphaFoldDB" id="I0YLN8"/>
<comment type="caution">
    <text evidence="3">The sequence shown here is derived from an EMBL/GenBank/DDBJ whole genome shotgun (WGS) entry which is preliminary data.</text>
</comment>
<keyword evidence="2" id="KW-0472">Membrane</keyword>
<proteinExistence type="predicted"/>
<dbReference type="eggNOG" id="ENOG502QRP7">
    <property type="taxonomic scope" value="Eukaryota"/>
</dbReference>
<evidence type="ECO:0000256" key="1">
    <source>
        <dbReference type="SAM" id="MobiDB-lite"/>
    </source>
</evidence>
<evidence type="ECO:0000313" key="4">
    <source>
        <dbReference type="Proteomes" id="UP000007264"/>
    </source>
</evidence>
<protein>
    <recommendedName>
        <fullName evidence="5">Alpha-1,3-mannosyltransferase CMT1</fullName>
    </recommendedName>
</protein>
<feature type="region of interest" description="Disordered" evidence="1">
    <location>
        <begin position="589"/>
        <end position="612"/>
    </location>
</feature>
<dbReference type="EMBL" id="AGSI01000019">
    <property type="protein sequence ID" value="EIE19307.1"/>
    <property type="molecule type" value="Genomic_DNA"/>
</dbReference>
<name>I0YLN8_COCSC</name>
<accession>I0YLN8</accession>
<evidence type="ECO:0000256" key="2">
    <source>
        <dbReference type="SAM" id="Phobius"/>
    </source>
</evidence>
<dbReference type="Pfam" id="PF11735">
    <property type="entry name" value="CAP59_mtransfer"/>
    <property type="match status" value="1"/>
</dbReference>
<dbReference type="Proteomes" id="UP000007264">
    <property type="component" value="Unassembled WGS sequence"/>
</dbReference>